<evidence type="ECO:0000259" key="11">
    <source>
        <dbReference type="PROSITE" id="PS51745"/>
    </source>
</evidence>
<dbReference type="GO" id="GO:0009734">
    <property type="term" value="P:auxin-activated signaling pathway"/>
    <property type="evidence" value="ECO:0007669"/>
    <property type="project" value="UniProtKB-UniRule"/>
</dbReference>
<keyword evidence="6 9" id="KW-0539">Nucleus</keyword>
<evidence type="ECO:0000313" key="12">
    <source>
        <dbReference type="EnsemblPlants" id="Kaladp0043s0272.1.v1.1"/>
    </source>
</evidence>
<evidence type="ECO:0000256" key="7">
    <source>
        <dbReference type="ARBA" id="ARBA00023294"/>
    </source>
</evidence>
<dbReference type="Pfam" id="PF02309">
    <property type="entry name" value="AUX_IAA"/>
    <property type="match status" value="1"/>
</dbReference>
<dbReference type="GO" id="GO:0005634">
    <property type="term" value="C:nucleus"/>
    <property type="evidence" value="ECO:0007669"/>
    <property type="project" value="UniProtKB-SubCell"/>
</dbReference>
<dbReference type="InterPro" id="IPR003311">
    <property type="entry name" value="AUX_IAA"/>
</dbReference>
<dbReference type="PANTHER" id="PTHR31734:SF2">
    <property type="entry name" value="AUXIN-RESPONSIVE PROTEIN IAA26"/>
    <property type="match status" value="1"/>
</dbReference>
<organism evidence="12 13">
    <name type="scientific">Kalanchoe fedtschenkoi</name>
    <name type="common">Lavender scallops</name>
    <name type="synonym">South American air plant</name>
    <dbReference type="NCBI Taxonomy" id="63787"/>
    <lineage>
        <taxon>Eukaryota</taxon>
        <taxon>Viridiplantae</taxon>
        <taxon>Streptophyta</taxon>
        <taxon>Embryophyta</taxon>
        <taxon>Tracheophyta</taxon>
        <taxon>Spermatophyta</taxon>
        <taxon>Magnoliopsida</taxon>
        <taxon>eudicotyledons</taxon>
        <taxon>Gunneridae</taxon>
        <taxon>Pentapetalae</taxon>
        <taxon>Saxifragales</taxon>
        <taxon>Crassulaceae</taxon>
        <taxon>Kalanchoe</taxon>
    </lineage>
</organism>
<dbReference type="SUPFAM" id="SSF54277">
    <property type="entry name" value="CAD &amp; PB1 domains"/>
    <property type="match status" value="1"/>
</dbReference>
<evidence type="ECO:0000256" key="4">
    <source>
        <dbReference type="ARBA" id="ARBA00023015"/>
    </source>
</evidence>
<evidence type="ECO:0000256" key="8">
    <source>
        <dbReference type="ARBA" id="ARBA00025283"/>
    </source>
</evidence>
<keyword evidence="5 9" id="KW-0804">Transcription</keyword>
<feature type="compositionally biased region" description="Polar residues" evidence="10">
    <location>
        <begin position="153"/>
        <end position="172"/>
    </location>
</feature>
<evidence type="ECO:0000256" key="10">
    <source>
        <dbReference type="SAM" id="MobiDB-lite"/>
    </source>
</evidence>
<keyword evidence="7 9" id="KW-0927">Auxin signaling pathway</keyword>
<keyword evidence="3 9" id="KW-0678">Repressor</keyword>
<dbReference type="Gene3D" id="3.10.20.90">
    <property type="entry name" value="Phosphatidylinositol 3-kinase Catalytic Subunit, Chain A, domain 1"/>
    <property type="match status" value="1"/>
</dbReference>
<keyword evidence="13" id="KW-1185">Reference proteome</keyword>
<evidence type="ECO:0000256" key="5">
    <source>
        <dbReference type="ARBA" id="ARBA00023163"/>
    </source>
</evidence>
<evidence type="ECO:0000256" key="6">
    <source>
        <dbReference type="ARBA" id="ARBA00023242"/>
    </source>
</evidence>
<comment type="function">
    <text evidence="8">Aux/IAA proteins are short-lived transcriptional factors that function as repressors of early auxin response genes at low auxin concentrations. Repression is thought to result from the interaction with auxin response factors (ARFs), proteins that bind to the auxin-responsive promoter element (AuxRE). Formation of heterodimers with ARF proteins may alter their ability to modulate early auxin response genes expression.</text>
</comment>
<dbReference type="PANTHER" id="PTHR31734">
    <property type="entry name" value="AUXIN-RESPONSIVE PROTEIN IAA17"/>
    <property type="match status" value="1"/>
</dbReference>
<dbReference type="InterPro" id="IPR053793">
    <property type="entry name" value="PB1-like"/>
</dbReference>
<evidence type="ECO:0000256" key="3">
    <source>
        <dbReference type="ARBA" id="ARBA00022491"/>
    </source>
</evidence>
<keyword evidence="4 9" id="KW-0805">Transcription regulation</keyword>
<dbReference type="PROSITE" id="PS51745">
    <property type="entry name" value="PB1"/>
    <property type="match status" value="1"/>
</dbReference>
<comment type="subunit">
    <text evidence="9">Homodimers and heterodimers.</text>
</comment>
<name>A0A7N0TS58_KALFE</name>
<dbReference type="Proteomes" id="UP000594263">
    <property type="component" value="Unplaced"/>
</dbReference>
<evidence type="ECO:0000256" key="1">
    <source>
        <dbReference type="ARBA" id="ARBA00004123"/>
    </source>
</evidence>
<dbReference type="Gramene" id="Kaladp0043s0272.1.v1.1">
    <property type="protein sequence ID" value="Kaladp0043s0272.1.v1.1"/>
    <property type="gene ID" value="Kaladp0043s0272.v1.1"/>
</dbReference>
<sequence length="354" mass="38551">MDGFSRSGEPQLLDLVTKERNWFGSSHHGGGGRGSCEENKLELTLGPPGENWSSLKQHQHQHTCNEQAGHESLLSLGHGTIKAQKIISSSLDNYYSGSPATKPWPSSAKFLQFPTNAAATQVAGKESLHKCNNTRIAELHTSNHDAPAPTENKGFSPSVATNTAVPNTSQKRTAPAPVVGWPPIRSFRRNLASTSTKPTPPETPNETHDKLTIHAKRATEARPSSTAKGLFVKINMDGIPIGRKVDLNAYDSYEKLSSAVDKLFRVLLAAQTDSFAYGIASNLEEEKPITGLLDGSGEYTLVYEDNEGDRVLVGDVPWCMFVSTVKRLRVLKTSELRALSIGSKQQKIQLNSPR</sequence>
<protein>
    <recommendedName>
        <fullName evidence="9">Auxin-responsive protein</fullName>
    </recommendedName>
</protein>
<comment type="subcellular location">
    <subcellularLocation>
        <location evidence="1 9">Nucleus</location>
    </subcellularLocation>
</comment>
<proteinExistence type="inferred from homology"/>
<evidence type="ECO:0000256" key="9">
    <source>
        <dbReference type="RuleBase" id="RU004549"/>
    </source>
</evidence>
<evidence type="ECO:0000313" key="13">
    <source>
        <dbReference type="Proteomes" id="UP000594263"/>
    </source>
</evidence>
<dbReference type="InterPro" id="IPR033389">
    <property type="entry name" value="AUX/IAA_dom"/>
</dbReference>
<comment type="similarity">
    <text evidence="2 9">Belongs to the Aux/IAA family.</text>
</comment>
<dbReference type="OMA" id="NEQAGHE"/>
<accession>A0A7N0TS58</accession>
<dbReference type="AlphaFoldDB" id="A0A7N0TS58"/>
<evidence type="ECO:0000256" key="2">
    <source>
        <dbReference type="ARBA" id="ARBA00006728"/>
    </source>
</evidence>
<feature type="region of interest" description="Disordered" evidence="10">
    <location>
        <begin position="23"/>
        <end position="48"/>
    </location>
</feature>
<reference evidence="12" key="1">
    <citation type="submission" date="2021-01" db="UniProtKB">
        <authorList>
            <consortium name="EnsemblPlants"/>
        </authorList>
    </citation>
    <scope>IDENTIFICATION</scope>
</reference>
<feature type="region of interest" description="Disordered" evidence="10">
    <location>
        <begin position="142"/>
        <end position="180"/>
    </location>
</feature>
<dbReference type="FunFam" id="3.10.20.90:FF:000225">
    <property type="entry name" value="Auxin-responsive protein"/>
    <property type="match status" value="1"/>
</dbReference>
<feature type="domain" description="PB1" evidence="11">
    <location>
        <begin position="229"/>
        <end position="333"/>
    </location>
</feature>
<dbReference type="EnsemblPlants" id="Kaladp0043s0272.1.v1.1">
    <property type="protein sequence ID" value="Kaladp0043s0272.1.v1.1"/>
    <property type="gene ID" value="Kaladp0043s0272.v1.1"/>
</dbReference>
<dbReference type="GO" id="GO:0006355">
    <property type="term" value="P:regulation of DNA-templated transcription"/>
    <property type="evidence" value="ECO:0007669"/>
    <property type="project" value="InterPro"/>
</dbReference>